<protein>
    <submittedName>
        <fullName evidence="1">Uncharacterized protein</fullName>
    </submittedName>
</protein>
<dbReference type="Proteomes" id="UP000006038">
    <property type="component" value="Chromosome 6"/>
</dbReference>
<dbReference type="AlphaFoldDB" id="J3MGN6"/>
<sequence>MALPQLWYLVQLGHARCTYMGRSSSSPRRCRGSRYISVNLRLQTERATPIRASIFLGRRIMLVQLEVC</sequence>
<dbReference type="Gramene" id="OB06G31800.1">
    <property type="protein sequence ID" value="OB06G31800.1"/>
    <property type="gene ID" value="OB06G31800"/>
</dbReference>
<evidence type="ECO:0000313" key="2">
    <source>
        <dbReference type="Proteomes" id="UP000006038"/>
    </source>
</evidence>
<reference evidence="1" key="2">
    <citation type="submission" date="2013-04" db="UniProtKB">
        <authorList>
            <consortium name="EnsemblPlants"/>
        </authorList>
    </citation>
    <scope>IDENTIFICATION</scope>
</reference>
<organism evidence="1">
    <name type="scientific">Oryza brachyantha</name>
    <name type="common">malo sina</name>
    <dbReference type="NCBI Taxonomy" id="4533"/>
    <lineage>
        <taxon>Eukaryota</taxon>
        <taxon>Viridiplantae</taxon>
        <taxon>Streptophyta</taxon>
        <taxon>Embryophyta</taxon>
        <taxon>Tracheophyta</taxon>
        <taxon>Spermatophyta</taxon>
        <taxon>Magnoliopsida</taxon>
        <taxon>Liliopsida</taxon>
        <taxon>Poales</taxon>
        <taxon>Poaceae</taxon>
        <taxon>BOP clade</taxon>
        <taxon>Oryzoideae</taxon>
        <taxon>Oryzeae</taxon>
        <taxon>Oryzinae</taxon>
        <taxon>Oryza</taxon>
    </lineage>
</organism>
<dbReference type="HOGENOM" id="CLU_2801584_0_0_1"/>
<name>J3MGN6_ORYBR</name>
<dbReference type="EnsemblPlants" id="OB06G31800.1">
    <property type="protein sequence ID" value="OB06G31800.1"/>
    <property type="gene ID" value="OB06G31800"/>
</dbReference>
<reference evidence="1" key="1">
    <citation type="journal article" date="2013" name="Nat. Commun.">
        <title>Whole-genome sequencing of Oryza brachyantha reveals mechanisms underlying Oryza genome evolution.</title>
        <authorList>
            <person name="Chen J."/>
            <person name="Huang Q."/>
            <person name="Gao D."/>
            <person name="Wang J."/>
            <person name="Lang Y."/>
            <person name="Liu T."/>
            <person name="Li B."/>
            <person name="Bai Z."/>
            <person name="Luis Goicoechea J."/>
            <person name="Liang C."/>
            <person name="Chen C."/>
            <person name="Zhang W."/>
            <person name="Sun S."/>
            <person name="Liao Y."/>
            <person name="Zhang X."/>
            <person name="Yang L."/>
            <person name="Song C."/>
            <person name="Wang M."/>
            <person name="Shi J."/>
            <person name="Liu G."/>
            <person name="Liu J."/>
            <person name="Zhou H."/>
            <person name="Zhou W."/>
            <person name="Yu Q."/>
            <person name="An N."/>
            <person name="Chen Y."/>
            <person name="Cai Q."/>
            <person name="Wang B."/>
            <person name="Liu B."/>
            <person name="Min J."/>
            <person name="Huang Y."/>
            <person name="Wu H."/>
            <person name="Li Z."/>
            <person name="Zhang Y."/>
            <person name="Yin Y."/>
            <person name="Song W."/>
            <person name="Jiang J."/>
            <person name="Jackson S.A."/>
            <person name="Wing R.A."/>
            <person name="Wang J."/>
            <person name="Chen M."/>
        </authorList>
    </citation>
    <scope>NUCLEOTIDE SEQUENCE [LARGE SCALE GENOMIC DNA]</scope>
    <source>
        <strain evidence="1">cv. IRGC 101232</strain>
    </source>
</reference>
<accession>J3MGN6</accession>
<evidence type="ECO:0000313" key="1">
    <source>
        <dbReference type="EnsemblPlants" id="OB06G31800.1"/>
    </source>
</evidence>
<proteinExistence type="predicted"/>
<keyword evidence="2" id="KW-1185">Reference proteome</keyword>